<sequence>MDALPDFFNSTAFNPPPVQRRRRTIMKSVKPPSGPKGVAIIHDEDLEAVLEMSSPIYQSVRLRERGFKDSYFWKSLPLTSKLGVPLCFKLSTAGSPRPMRNTSLELLSLDYNPESEFFGEPQHILEEAVLVARGNGTDLLPKQMRAIVAFLDSELLPLVRYGINKDDPDKSDSSSAVIRSDQSVNQESVQDEPLQEQEEQENSGDVSNAAASDDHLDSSSTIAEPGEDIERSTKHQAEEALSQITPENFASFFASYRSEQAKEDPTWNLVECPTKTTSACGKCGIEDGAEGQALEVCGGCRRVLYCSKECQKADWTEHRTGCKKMVWKMTKRPSMKDAFE</sequence>
<evidence type="ECO:0000313" key="7">
    <source>
        <dbReference type="EMBL" id="KAF7187859.1"/>
    </source>
</evidence>
<keyword evidence="8" id="KW-1185">Reference proteome</keyword>
<evidence type="ECO:0000259" key="6">
    <source>
        <dbReference type="PROSITE" id="PS50865"/>
    </source>
</evidence>
<dbReference type="PROSITE" id="PS01360">
    <property type="entry name" value="ZF_MYND_1"/>
    <property type="match status" value="1"/>
</dbReference>
<dbReference type="OrthoDB" id="3641925at2759"/>
<feature type="region of interest" description="Disordered" evidence="5">
    <location>
        <begin position="165"/>
        <end position="233"/>
    </location>
</feature>
<evidence type="ECO:0000256" key="4">
    <source>
        <dbReference type="PROSITE-ProRule" id="PRU00134"/>
    </source>
</evidence>
<evidence type="ECO:0000256" key="5">
    <source>
        <dbReference type="SAM" id="MobiDB-lite"/>
    </source>
</evidence>
<name>A0A8H6VH32_9PEZI</name>
<evidence type="ECO:0000313" key="8">
    <source>
        <dbReference type="Proteomes" id="UP000660729"/>
    </source>
</evidence>
<reference evidence="7" key="1">
    <citation type="submission" date="2020-04" db="EMBL/GenBank/DDBJ databases">
        <title>Draft genome resource of the tomato pathogen Pseudocercospora fuligena.</title>
        <authorList>
            <person name="Zaccaron A."/>
        </authorList>
    </citation>
    <scope>NUCLEOTIDE SEQUENCE</scope>
    <source>
        <strain evidence="7">PF001</strain>
    </source>
</reference>
<feature type="domain" description="MYND-type" evidence="6">
    <location>
        <begin position="280"/>
        <end position="322"/>
    </location>
</feature>
<dbReference type="AlphaFoldDB" id="A0A8H6VH32"/>
<dbReference type="InterPro" id="IPR002893">
    <property type="entry name" value="Znf_MYND"/>
</dbReference>
<comment type="caution">
    <text evidence="7">The sequence shown here is derived from an EMBL/GenBank/DDBJ whole genome shotgun (WGS) entry which is preliminary data.</text>
</comment>
<feature type="compositionally biased region" description="Polar residues" evidence="5">
    <location>
        <begin position="176"/>
        <end position="188"/>
    </location>
</feature>
<dbReference type="SUPFAM" id="SSF144232">
    <property type="entry name" value="HIT/MYND zinc finger-like"/>
    <property type="match status" value="1"/>
</dbReference>
<keyword evidence="2 4" id="KW-0863">Zinc-finger</keyword>
<dbReference type="Pfam" id="PF01753">
    <property type="entry name" value="zf-MYND"/>
    <property type="match status" value="1"/>
</dbReference>
<evidence type="ECO:0000256" key="1">
    <source>
        <dbReference type="ARBA" id="ARBA00022723"/>
    </source>
</evidence>
<protein>
    <recommendedName>
        <fullName evidence="6">MYND-type domain-containing protein</fullName>
    </recommendedName>
</protein>
<evidence type="ECO:0000256" key="2">
    <source>
        <dbReference type="ARBA" id="ARBA00022771"/>
    </source>
</evidence>
<proteinExistence type="predicted"/>
<dbReference type="Gene3D" id="6.10.140.2220">
    <property type="match status" value="1"/>
</dbReference>
<dbReference type="GO" id="GO:0008270">
    <property type="term" value="F:zinc ion binding"/>
    <property type="evidence" value="ECO:0007669"/>
    <property type="project" value="UniProtKB-KW"/>
</dbReference>
<dbReference type="Proteomes" id="UP000660729">
    <property type="component" value="Unassembled WGS sequence"/>
</dbReference>
<keyword evidence="1" id="KW-0479">Metal-binding</keyword>
<organism evidence="7 8">
    <name type="scientific">Pseudocercospora fuligena</name>
    <dbReference type="NCBI Taxonomy" id="685502"/>
    <lineage>
        <taxon>Eukaryota</taxon>
        <taxon>Fungi</taxon>
        <taxon>Dikarya</taxon>
        <taxon>Ascomycota</taxon>
        <taxon>Pezizomycotina</taxon>
        <taxon>Dothideomycetes</taxon>
        <taxon>Dothideomycetidae</taxon>
        <taxon>Mycosphaerellales</taxon>
        <taxon>Mycosphaerellaceae</taxon>
        <taxon>Pseudocercospora</taxon>
    </lineage>
</organism>
<dbReference type="EMBL" id="JABCIY010000219">
    <property type="protein sequence ID" value="KAF7187859.1"/>
    <property type="molecule type" value="Genomic_DNA"/>
</dbReference>
<gene>
    <name evidence="7" type="ORF">HII31_10759</name>
</gene>
<keyword evidence="3" id="KW-0862">Zinc</keyword>
<accession>A0A8H6VH32</accession>
<feature type="compositionally biased region" description="Acidic residues" evidence="5">
    <location>
        <begin position="189"/>
        <end position="202"/>
    </location>
</feature>
<evidence type="ECO:0000256" key="3">
    <source>
        <dbReference type="ARBA" id="ARBA00022833"/>
    </source>
</evidence>
<dbReference type="PROSITE" id="PS50865">
    <property type="entry name" value="ZF_MYND_2"/>
    <property type="match status" value="1"/>
</dbReference>